<evidence type="ECO:0000256" key="6">
    <source>
        <dbReference type="ARBA" id="ARBA00023163"/>
    </source>
</evidence>
<dbReference type="Proteomes" id="UP001431783">
    <property type="component" value="Unassembled WGS sequence"/>
</dbReference>
<comment type="caution">
    <text evidence="12">The sequence shown here is derived from an EMBL/GenBank/DDBJ whole genome shotgun (WGS) entry which is preliminary data.</text>
</comment>
<dbReference type="GO" id="GO:0045944">
    <property type="term" value="P:positive regulation of transcription by RNA polymerase II"/>
    <property type="evidence" value="ECO:0007669"/>
    <property type="project" value="TreeGrafter"/>
</dbReference>
<dbReference type="EMBL" id="JARQZJ010000034">
    <property type="protein sequence ID" value="KAK9875543.1"/>
    <property type="molecule type" value="Genomic_DNA"/>
</dbReference>
<reference evidence="12 13" key="1">
    <citation type="submission" date="2023-03" db="EMBL/GenBank/DDBJ databases">
        <title>Genome insight into feeding habits of ladybird beetles.</title>
        <authorList>
            <person name="Li H.-S."/>
            <person name="Huang Y.-H."/>
            <person name="Pang H."/>
        </authorList>
    </citation>
    <scope>NUCLEOTIDE SEQUENCE [LARGE SCALE GENOMIC DNA]</scope>
    <source>
        <strain evidence="12">SYSU_2023b</strain>
        <tissue evidence="12">Whole body</tissue>
    </source>
</reference>
<evidence type="ECO:0000259" key="11">
    <source>
        <dbReference type="PROSITE" id="PS50020"/>
    </source>
</evidence>
<protein>
    <recommendedName>
        <fullName evidence="11">WW domain-containing protein</fullName>
    </recommendedName>
</protein>
<dbReference type="InterPro" id="IPR001202">
    <property type="entry name" value="WW_dom"/>
</dbReference>
<feature type="compositionally biased region" description="Polar residues" evidence="10">
    <location>
        <begin position="45"/>
        <end position="54"/>
    </location>
</feature>
<dbReference type="Pfam" id="PF00397">
    <property type="entry name" value="WW"/>
    <property type="match status" value="2"/>
</dbReference>
<name>A0AAW1TZ35_9CUCU</name>
<evidence type="ECO:0000256" key="9">
    <source>
        <dbReference type="SAM" id="Coils"/>
    </source>
</evidence>
<keyword evidence="6" id="KW-0804">Transcription</keyword>
<dbReference type="Pfam" id="PF15238">
    <property type="entry name" value="TEADIR3"/>
    <property type="match status" value="1"/>
</dbReference>
<feature type="compositionally biased region" description="Polar residues" evidence="10">
    <location>
        <begin position="161"/>
        <end position="179"/>
    </location>
</feature>
<evidence type="ECO:0000256" key="10">
    <source>
        <dbReference type="SAM" id="MobiDB-lite"/>
    </source>
</evidence>
<dbReference type="SMART" id="SM00456">
    <property type="entry name" value="WW"/>
    <property type="match status" value="2"/>
</dbReference>
<dbReference type="GO" id="GO:0035329">
    <property type="term" value="P:hippo signaling"/>
    <property type="evidence" value="ECO:0007669"/>
    <property type="project" value="TreeGrafter"/>
</dbReference>
<evidence type="ECO:0000256" key="8">
    <source>
        <dbReference type="ARBA" id="ARBA00038057"/>
    </source>
</evidence>
<organism evidence="12 13">
    <name type="scientific">Henosepilachna vigintioctopunctata</name>
    <dbReference type="NCBI Taxonomy" id="420089"/>
    <lineage>
        <taxon>Eukaryota</taxon>
        <taxon>Metazoa</taxon>
        <taxon>Ecdysozoa</taxon>
        <taxon>Arthropoda</taxon>
        <taxon>Hexapoda</taxon>
        <taxon>Insecta</taxon>
        <taxon>Pterygota</taxon>
        <taxon>Neoptera</taxon>
        <taxon>Endopterygota</taxon>
        <taxon>Coleoptera</taxon>
        <taxon>Polyphaga</taxon>
        <taxon>Cucujiformia</taxon>
        <taxon>Coccinelloidea</taxon>
        <taxon>Coccinellidae</taxon>
        <taxon>Epilachninae</taxon>
        <taxon>Epilachnini</taxon>
        <taxon>Henosepilachna</taxon>
    </lineage>
</organism>
<dbReference type="SUPFAM" id="SSF51045">
    <property type="entry name" value="WW domain"/>
    <property type="match status" value="2"/>
</dbReference>
<sequence length="373" mass="41866">MENVMTEGNTETDLQALFDSVLVPDAKRPHQVPWSMRKLPDSFFTPPTTGSKSIGHSRENSTDSAASNSLGIFTTPSLNTVPLQTVHQRAHSSPASLQQYSFDEKSSTYQHPKQLSCDLAKASGKTNLPFGWEAALTPEGQVYYLNHITRTTTWEDPRKFQGTTSPNQSSTIQSRTNTTSLGSDLLGPLPEGWEQSLTPEGDIYFINHLTRITSWYDPRIPIHLQQVSSGDLIASPWYNDLLSSSCQIERQDLRLQLLHIEREKLRQRQEEIKKQQSLGTSEHKMSLPQFVSEYNEHSRQQSLDSALGESLKECSESASSTAVIATENFLCTINSINLNENQDVQMPAILNMEYNMDSSDVLIPSLQIQKEFS</sequence>
<evidence type="ECO:0000256" key="1">
    <source>
        <dbReference type="ARBA" id="ARBA00004123"/>
    </source>
</evidence>
<dbReference type="GO" id="GO:0005737">
    <property type="term" value="C:cytoplasm"/>
    <property type="evidence" value="ECO:0007669"/>
    <property type="project" value="UniProtKB-SubCell"/>
</dbReference>
<keyword evidence="4" id="KW-0805">Transcription regulation</keyword>
<feature type="coiled-coil region" evidence="9">
    <location>
        <begin position="248"/>
        <end position="275"/>
    </location>
</feature>
<evidence type="ECO:0000256" key="3">
    <source>
        <dbReference type="ARBA" id="ARBA00022490"/>
    </source>
</evidence>
<feature type="domain" description="WW" evidence="11">
    <location>
        <begin position="187"/>
        <end position="220"/>
    </location>
</feature>
<dbReference type="InterPro" id="IPR053819">
    <property type="entry name" value="TEADIR3_omega_loop"/>
</dbReference>
<dbReference type="GO" id="GO:0003713">
    <property type="term" value="F:transcription coactivator activity"/>
    <property type="evidence" value="ECO:0007669"/>
    <property type="project" value="TreeGrafter"/>
</dbReference>
<keyword evidence="13" id="KW-1185">Reference proteome</keyword>
<accession>A0AAW1TZ35</accession>
<dbReference type="AlphaFoldDB" id="A0AAW1TZ35"/>
<dbReference type="InterPro" id="IPR036020">
    <property type="entry name" value="WW_dom_sf"/>
</dbReference>
<feature type="region of interest" description="Disordered" evidence="10">
    <location>
        <begin position="38"/>
        <end position="68"/>
    </location>
</feature>
<evidence type="ECO:0000256" key="4">
    <source>
        <dbReference type="ARBA" id="ARBA00023015"/>
    </source>
</evidence>
<keyword evidence="7" id="KW-0539">Nucleus</keyword>
<keyword evidence="9" id="KW-0175">Coiled coil</keyword>
<evidence type="ECO:0000256" key="5">
    <source>
        <dbReference type="ARBA" id="ARBA00023159"/>
    </source>
</evidence>
<dbReference type="PANTHER" id="PTHR17616">
    <property type="entry name" value="YES-ASSOCIATED PROTEIN YAP1 FAMILY MEMBER"/>
    <property type="match status" value="1"/>
</dbReference>
<evidence type="ECO:0000313" key="12">
    <source>
        <dbReference type="EMBL" id="KAK9875543.1"/>
    </source>
</evidence>
<comment type="subcellular location">
    <subcellularLocation>
        <location evidence="2">Cytoplasm</location>
    </subcellularLocation>
    <subcellularLocation>
        <location evidence="1">Nucleus</location>
    </subcellularLocation>
</comment>
<dbReference type="GO" id="GO:0005634">
    <property type="term" value="C:nucleus"/>
    <property type="evidence" value="ECO:0007669"/>
    <property type="project" value="UniProtKB-SubCell"/>
</dbReference>
<evidence type="ECO:0000256" key="2">
    <source>
        <dbReference type="ARBA" id="ARBA00004496"/>
    </source>
</evidence>
<feature type="domain" description="WW" evidence="11">
    <location>
        <begin position="126"/>
        <end position="159"/>
    </location>
</feature>
<dbReference type="PANTHER" id="PTHR17616:SF8">
    <property type="entry name" value="TRANSCRIPTIONAL COACTIVATOR YORKIE"/>
    <property type="match status" value="1"/>
</dbReference>
<comment type="similarity">
    <text evidence="8">Belongs to the YAP1 family.</text>
</comment>
<dbReference type="PROSITE" id="PS01159">
    <property type="entry name" value="WW_DOMAIN_1"/>
    <property type="match status" value="2"/>
</dbReference>
<dbReference type="Gene3D" id="2.20.70.10">
    <property type="match status" value="2"/>
</dbReference>
<evidence type="ECO:0000256" key="7">
    <source>
        <dbReference type="ARBA" id="ARBA00023242"/>
    </source>
</evidence>
<keyword evidence="3" id="KW-0963">Cytoplasm</keyword>
<feature type="region of interest" description="Disordered" evidence="10">
    <location>
        <begin position="155"/>
        <end position="179"/>
    </location>
</feature>
<gene>
    <name evidence="12" type="ORF">WA026_009351</name>
</gene>
<dbReference type="CDD" id="cd00201">
    <property type="entry name" value="WW"/>
    <property type="match status" value="2"/>
</dbReference>
<dbReference type="InterPro" id="IPR051583">
    <property type="entry name" value="YAP1"/>
</dbReference>
<keyword evidence="5" id="KW-0010">Activator</keyword>
<dbReference type="FunFam" id="2.20.70.10:FF:000012">
    <property type="entry name" value="transcriptional coactivator YAP1 isoform X2"/>
    <property type="match status" value="1"/>
</dbReference>
<dbReference type="Gene3D" id="6.20.430.10">
    <property type="match status" value="1"/>
</dbReference>
<dbReference type="PROSITE" id="PS50020">
    <property type="entry name" value="WW_DOMAIN_2"/>
    <property type="match status" value="2"/>
</dbReference>
<proteinExistence type="inferred from homology"/>
<evidence type="ECO:0000313" key="13">
    <source>
        <dbReference type="Proteomes" id="UP001431783"/>
    </source>
</evidence>